<feature type="transmembrane region" description="Helical" evidence="1">
    <location>
        <begin position="14"/>
        <end position="33"/>
    </location>
</feature>
<name>A0A6A5QW17_AMPQU</name>
<dbReference type="AlphaFoldDB" id="A0A6A5QW17"/>
<dbReference type="Proteomes" id="UP000800096">
    <property type="component" value="Unassembled WGS sequence"/>
</dbReference>
<sequence length="52" mass="5967">MRTELENIVTTRDFLAVSLIMTTFISFGTSAVCQARRRSRHGAHQIECRILE</sequence>
<evidence type="ECO:0000256" key="1">
    <source>
        <dbReference type="SAM" id="Phobius"/>
    </source>
</evidence>
<dbReference type="EMBL" id="ML979134">
    <property type="protein sequence ID" value="KAF1918057.1"/>
    <property type="molecule type" value="Genomic_DNA"/>
</dbReference>
<protein>
    <submittedName>
        <fullName evidence="2">Uncharacterized protein</fullName>
    </submittedName>
</protein>
<accession>A0A6A5QW17</accession>
<keyword evidence="1" id="KW-0812">Transmembrane</keyword>
<keyword evidence="3" id="KW-1185">Reference proteome</keyword>
<proteinExistence type="predicted"/>
<gene>
    <name evidence="2" type="ORF">BDU57DRAFT_514615</name>
</gene>
<evidence type="ECO:0000313" key="2">
    <source>
        <dbReference type="EMBL" id="KAF1918057.1"/>
    </source>
</evidence>
<reference evidence="2" key="1">
    <citation type="journal article" date="2020" name="Stud. Mycol.">
        <title>101 Dothideomycetes genomes: a test case for predicting lifestyles and emergence of pathogens.</title>
        <authorList>
            <person name="Haridas S."/>
            <person name="Albert R."/>
            <person name="Binder M."/>
            <person name="Bloem J."/>
            <person name="Labutti K."/>
            <person name="Salamov A."/>
            <person name="Andreopoulos B."/>
            <person name="Baker S."/>
            <person name="Barry K."/>
            <person name="Bills G."/>
            <person name="Bluhm B."/>
            <person name="Cannon C."/>
            <person name="Castanera R."/>
            <person name="Culley D."/>
            <person name="Daum C."/>
            <person name="Ezra D."/>
            <person name="Gonzalez J."/>
            <person name="Henrissat B."/>
            <person name="Kuo A."/>
            <person name="Liang C."/>
            <person name="Lipzen A."/>
            <person name="Lutzoni F."/>
            <person name="Magnuson J."/>
            <person name="Mondo S."/>
            <person name="Nolan M."/>
            <person name="Ohm R."/>
            <person name="Pangilinan J."/>
            <person name="Park H.-J."/>
            <person name="Ramirez L."/>
            <person name="Alfaro M."/>
            <person name="Sun H."/>
            <person name="Tritt A."/>
            <person name="Yoshinaga Y."/>
            <person name="Zwiers L.-H."/>
            <person name="Turgeon B."/>
            <person name="Goodwin S."/>
            <person name="Spatafora J."/>
            <person name="Crous P."/>
            <person name="Grigoriev I."/>
        </authorList>
    </citation>
    <scope>NUCLEOTIDE SEQUENCE</scope>
    <source>
        <strain evidence="2">HMLAC05119</strain>
    </source>
</reference>
<keyword evidence="1" id="KW-1133">Transmembrane helix</keyword>
<keyword evidence="1" id="KW-0472">Membrane</keyword>
<organism evidence="2 3">
    <name type="scientific">Ampelomyces quisqualis</name>
    <name type="common">Powdery mildew agent</name>
    <dbReference type="NCBI Taxonomy" id="50730"/>
    <lineage>
        <taxon>Eukaryota</taxon>
        <taxon>Fungi</taxon>
        <taxon>Dikarya</taxon>
        <taxon>Ascomycota</taxon>
        <taxon>Pezizomycotina</taxon>
        <taxon>Dothideomycetes</taxon>
        <taxon>Pleosporomycetidae</taxon>
        <taxon>Pleosporales</taxon>
        <taxon>Pleosporineae</taxon>
        <taxon>Phaeosphaeriaceae</taxon>
        <taxon>Ampelomyces</taxon>
    </lineage>
</organism>
<evidence type="ECO:0000313" key="3">
    <source>
        <dbReference type="Proteomes" id="UP000800096"/>
    </source>
</evidence>